<evidence type="ECO:0000313" key="11">
    <source>
        <dbReference type="Proteomes" id="UP000515160"/>
    </source>
</evidence>
<reference evidence="12" key="1">
    <citation type="submission" date="2025-08" db="UniProtKB">
        <authorList>
            <consortium name="RefSeq"/>
        </authorList>
    </citation>
    <scope>IDENTIFICATION</scope>
    <source>
        <strain evidence="12">15112-1751.03</strain>
        <tissue evidence="12">Whole Adult</tissue>
    </source>
</reference>
<dbReference type="AlphaFoldDB" id="A0A6P8XPT5"/>
<dbReference type="OrthoDB" id="844594at2759"/>
<dbReference type="Proteomes" id="UP000515160">
    <property type="component" value="Chromosome 2R"/>
</dbReference>
<feature type="domain" description="Retinoblastoma-associated protein N-terminal" evidence="9">
    <location>
        <begin position="62"/>
        <end position="214"/>
    </location>
</feature>
<evidence type="ECO:0000259" key="10">
    <source>
        <dbReference type="SMART" id="SM01368"/>
    </source>
</evidence>
<dbReference type="InterPro" id="IPR002719">
    <property type="entry name" value="RB_B"/>
</dbReference>
<dbReference type="Gene3D" id="1.10.472.10">
    <property type="entry name" value="Cyclin-like"/>
    <property type="match status" value="2"/>
</dbReference>
<dbReference type="InterPro" id="IPR036915">
    <property type="entry name" value="Cyclin-like_sf"/>
</dbReference>
<dbReference type="GO" id="GO:0000785">
    <property type="term" value="C:chromatin"/>
    <property type="evidence" value="ECO:0007669"/>
    <property type="project" value="TreeGrafter"/>
</dbReference>
<evidence type="ECO:0000256" key="1">
    <source>
        <dbReference type="ARBA" id="ARBA00004123"/>
    </source>
</evidence>
<dbReference type="GO" id="GO:0005667">
    <property type="term" value="C:transcription regulator complex"/>
    <property type="evidence" value="ECO:0007669"/>
    <property type="project" value="TreeGrafter"/>
</dbReference>
<dbReference type="InterPro" id="IPR002720">
    <property type="entry name" value="RB_A"/>
</dbReference>
<dbReference type="GO" id="GO:0005634">
    <property type="term" value="C:nucleus"/>
    <property type="evidence" value="ECO:0007669"/>
    <property type="project" value="UniProtKB-SubCell"/>
</dbReference>
<dbReference type="Pfam" id="PF01857">
    <property type="entry name" value="RB_B"/>
    <property type="match status" value="1"/>
</dbReference>
<dbReference type="PANTHER" id="PTHR13742:SF17">
    <property type="entry name" value="RE32990P-RELATED"/>
    <property type="match status" value="1"/>
</dbReference>
<keyword evidence="4" id="KW-0805">Transcription regulation</keyword>
<dbReference type="SMART" id="SM01368">
    <property type="entry name" value="RB_A"/>
    <property type="match status" value="1"/>
</dbReference>
<dbReference type="GO" id="GO:0000977">
    <property type="term" value="F:RNA polymerase II transcription regulatory region sequence-specific DNA binding"/>
    <property type="evidence" value="ECO:0007669"/>
    <property type="project" value="TreeGrafter"/>
</dbReference>
<evidence type="ECO:0000313" key="12">
    <source>
        <dbReference type="RefSeq" id="XP_034115153.1"/>
    </source>
</evidence>
<feature type="region of interest" description="Disordered" evidence="8">
    <location>
        <begin position="65"/>
        <end position="92"/>
    </location>
</feature>
<name>A0A6P8XPT5_DROAB</name>
<comment type="subcellular location">
    <subcellularLocation>
        <location evidence="1">Nucleus</location>
    </subcellularLocation>
</comment>
<proteinExistence type="inferred from homology"/>
<dbReference type="GO" id="GO:0030154">
    <property type="term" value="P:cell differentiation"/>
    <property type="evidence" value="ECO:0007669"/>
    <property type="project" value="TreeGrafter"/>
</dbReference>
<dbReference type="GeneID" id="117575159"/>
<keyword evidence="7" id="KW-0131">Cell cycle</keyword>
<evidence type="ECO:0000256" key="7">
    <source>
        <dbReference type="ARBA" id="ARBA00023306"/>
    </source>
</evidence>
<dbReference type="SMART" id="SM01367">
    <property type="entry name" value="DUF3452"/>
    <property type="match status" value="1"/>
</dbReference>
<evidence type="ECO:0000256" key="6">
    <source>
        <dbReference type="ARBA" id="ARBA00023242"/>
    </source>
</evidence>
<dbReference type="RefSeq" id="XP_034115153.1">
    <property type="nucleotide sequence ID" value="XM_034259262.2"/>
</dbReference>
<keyword evidence="11" id="KW-1185">Reference proteome</keyword>
<keyword evidence="6" id="KW-0539">Nucleus</keyword>
<dbReference type="InterPro" id="IPR024599">
    <property type="entry name" value="RB_N"/>
</dbReference>
<evidence type="ECO:0000256" key="5">
    <source>
        <dbReference type="ARBA" id="ARBA00023163"/>
    </source>
</evidence>
<feature type="domain" description="Retinoblastoma-associated protein A-box" evidence="10">
    <location>
        <begin position="349"/>
        <end position="529"/>
    </location>
</feature>
<dbReference type="SUPFAM" id="SSF47954">
    <property type="entry name" value="Cyclin-like"/>
    <property type="match status" value="2"/>
</dbReference>
<dbReference type="InterPro" id="IPR028309">
    <property type="entry name" value="RB_fam"/>
</dbReference>
<dbReference type="PANTHER" id="PTHR13742">
    <property type="entry name" value="RETINOBLASTOMA-ASSOCIATED PROTEIN RB -RELATED"/>
    <property type="match status" value="1"/>
</dbReference>
<feature type="compositionally biased region" description="Polar residues" evidence="8">
    <location>
        <begin position="748"/>
        <end position="758"/>
    </location>
</feature>
<protein>
    <submittedName>
        <fullName evidence="12">Retinoblastoma family protein</fullName>
    </submittedName>
</protein>
<evidence type="ECO:0000256" key="8">
    <source>
        <dbReference type="SAM" id="MobiDB-lite"/>
    </source>
</evidence>
<organism evidence="11 12">
    <name type="scientific">Drosophila albomicans</name>
    <name type="common">Fruit fly</name>
    <dbReference type="NCBI Taxonomy" id="7291"/>
    <lineage>
        <taxon>Eukaryota</taxon>
        <taxon>Metazoa</taxon>
        <taxon>Ecdysozoa</taxon>
        <taxon>Arthropoda</taxon>
        <taxon>Hexapoda</taxon>
        <taxon>Insecta</taxon>
        <taxon>Pterygota</taxon>
        <taxon>Neoptera</taxon>
        <taxon>Endopterygota</taxon>
        <taxon>Diptera</taxon>
        <taxon>Brachycera</taxon>
        <taxon>Muscomorpha</taxon>
        <taxon>Ephydroidea</taxon>
        <taxon>Drosophilidae</taxon>
        <taxon>Drosophila</taxon>
    </lineage>
</organism>
<gene>
    <name evidence="12" type="primary">LOC117575159</name>
</gene>
<dbReference type="Pfam" id="PF01858">
    <property type="entry name" value="RB_A"/>
    <property type="match status" value="1"/>
</dbReference>
<keyword evidence="5" id="KW-0804">Transcription</keyword>
<evidence type="ECO:0000256" key="2">
    <source>
        <dbReference type="ARBA" id="ARBA00009475"/>
    </source>
</evidence>
<dbReference type="Pfam" id="PF11934">
    <property type="entry name" value="DUF3452"/>
    <property type="match status" value="1"/>
</dbReference>
<evidence type="ECO:0000256" key="3">
    <source>
        <dbReference type="ARBA" id="ARBA00022491"/>
    </source>
</evidence>
<dbReference type="Gene3D" id="1.10.472.140">
    <property type="match status" value="1"/>
</dbReference>
<evidence type="ECO:0000256" key="4">
    <source>
        <dbReference type="ARBA" id="ARBA00023015"/>
    </source>
</evidence>
<dbReference type="GO" id="GO:2000134">
    <property type="term" value="P:negative regulation of G1/S transition of mitotic cell cycle"/>
    <property type="evidence" value="ECO:0007669"/>
    <property type="project" value="TreeGrafter"/>
</dbReference>
<dbReference type="CTD" id="41941"/>
<comment type="similarity">
    <text evidence="2">Belongs to the retinoblastoma protein (RB) family.</text>
</comment>
<feature type="compositionally biased region" description="Basic residues" evidence="8">
    <location>
        <begin position="763"/>
        <end position="774"/>
    </location>
</feature>
<feature type="compositionally biased region" description="Basic and acidic residues" evidence="8">
    <location>
        <begin position="65"/>
        <end position="90"/>
    </location>
</feature>
<dbReference type="GO" id="GO:0006357">
    <property type="term" value="P:regulation of transcription by RNA polymerase II"/>
    <property type="evidence" value="ECO:0007669"/>
    <property type="project" value="InterPro"/>
</dbReference>
<accession>A0A6P8XPT5</accession>
<evidence type="ECO:0000259" key="9">
    <source>
        <dbReference type="SMART" id="SM01367"/>
    </source>
</evidence>
<sequence length="792" mass="90983">METEEKGVILQRFAANCRKLQIDSDIWENATTMFHKLNADGALSSDADDWLCCAVYSELQQAKMKDMRQEQDSKDNDVESHAEAEAEKAPRSQSWNMSLTKVLSCFGMNIGKFFKRMEHWNCMAKNSSVFQQEIIELNRRLGITLLLLQHYKRIFRQLYVQPEGPESRAHYQMIYEFGWLLFLVVRNELPPFATSNLIHGCQVLICALELVYVNALEVRNSDIINSDFRGLPAKWRNSYFDNDMLNKFSAIDAICQLLPELPQKGARIMKNAFFHKAMMSLFMDQRLLGNDRYMRELIKDGLLEINLCSLNRSYEQHVNDISEMDERVLLKHKETTKLNNGEDGGNDISNLSQLLSLELPKALPSCVSNFLKQDEIKLLHKTLRDMCHKLERAAQLTKQKAECRFQLASGLYYMLLEQIAEAELRRNPTFQIVTMLITARSCFNASLIACCLQLVLHLFDDGDDTALQFPWLLDGFAIDAFDFQKIIELVVRHASDLLPRDLIKHLREVEDECLSSLIWQKKSPLWRLKGELPSYRSVQMSASNGQENAAIAPSAVVICLRKFYMLAQQRLNYLCKGLSLLGSYSTIWHLVEHSIVAHGVVLLQERHLDHLLICAIYLCKRQSQQPISFSTILQQYRRQPHARSVFYRSVHLGDGDDPIDIIGFYNRVYVGLMAEYARKLHCEQPLEERALQSLSNNTVLRLRSNGNNTNVYVSREALPRICMSEDCGANNENEKNLHINVNLNLKRASSNQDLNTSKPFPPSRKRPNILRRLPRSSASSGNRTDTESEGEC</sequence>
<feature type="region of interest" description="Disordered" evidence="8">
    <location>
        <begin position="748"/>
        <end position="792"/>
    </location>
</feature>
<keyword evidence="3" id="KW-0678">Repressor</keyword>